<dbReference type="InterPro" id="IPR008773">
    <property type="entry name" value="PhnI"/>
</dbReference>
<gene>
    <name evidence="1" type="ORF">NJU99_07335</name>
</gene>
<keyword evidence="1" id="KW-0456">Lyase</keyword>
<accession>A0ABY5E051</accession>
<dbReference type="PIRSF" id="PIRSF007313">
    <property type="entry name" value="PhnI"/>
    <property type="match status" value="1"/>
</dbReference>
<name>A0ABY5E051_9BACT</name>
<dbReference type="EMBL" id="CP100595">
    <property type="protein sequence ID" value="UTJ05085.1"/>
    <property type="molecule type" value="Genomic_DNA"/>
</dbReference>
<reference evidence="1" key="1">
    <citation type="submission" date="2022-07" db="EMBL/GenBank/DDBJ databases">
        <title>Arcobacter roscoffensis sp. nov., a marine bacterium isolated from coastal seawater collected from Roscoff, France.</title>
        <authorList>
            <person name="Pascual J."/>
            <person name="Lepeaux C."/>
            <person name="Methner A."/>
            <person name="Overmann J."/>
        </authorList>
    </citation>
    <scope>NUCLEOTIDE SEQUENCE</scope>
    <source>
        <strain evidence="1">ARW1-2F2</strain>
    </source>
</reference>
<dbReference type="Proteomes" id="UP001060012">
    <property type="component" value="Chromosome"/>
</dbReference>
<evidence type="ECO:0000313" key="1">
    <source>
        <dbReference type="EMBL" id="UTJ05085.1"/>
    </source>
</evidence>
<organism evidence="1 2">
    <name type="scientific">Arcobacter roscoffensis</name>
    <dbReference type="NCBI Taxonomy" id="2961520"/>
    <lineage>
        <taxon>Bacteria</taxon>
        <taxon>Pseudomonadati</taxon>
        <taxon>Campylobacterota</taxon>
        <taxon>Epsilonproteobacteria</taxon>
        <taxon>Campylobacterales</taxon>
        <taxon>Arcobacteraceae</taxon>
        <taxon>Arcobacter</taxon>
    </lineage>
</organism>
<dbReference type="RefSeq" id="WP_254575266.1">
    <property type="nucleotide sequence ID" value="NZ_CP100595.1"/>
</dbReference>
<dbReference type="Pfam" id="PF05861">
    <property type="entry name" value="PhnI"/>
    <property type="match status" value="1"/>
</dbReference>
<keyword evidence="2" id="KW-1185">Reference proteome</keyword>
<proteinExistence type="predicted"/>
<protein>
    <submittedName>
        <fullName evidence="1">Carbon-phosphorus lyase complex subunit PhnI</fullName>
    </submittedName>
</protein>
<sequence length="358" mass="40191">MAYYAIKGGEEAIKNSLDFYGDITKESEKLDDKDLIEGLTYSIDRVISEGSLYTKKLAAQAIKRSAGDLLNASFFLRAHRSSCQRIGIAKTVDINDMRLTRRISSAFKDIEGGQLLGPSNDYEIKLLVDLENIETNIEEYSTKDNIIKSAMSPLREDNLIKILPKEDKPWDITRSYPTEPYPRSAVLQVMARAETGSLLCVGYTTMRGYGDIHPTIGDLRIGELDIEFTHPFTKNEVKVGSIEATAVECVGTFNQDEDGDTKLTTGFGFCFGKNETKAISMSMIDLSLYNTHYSVGGEHIIAADFDMIMHHLDGIESFGMTNHFKLPHYVTFQTDYQIFKSAQKYTDDKKEEEKGLAK</sequence>
<evidence type="ECO:0000313" key="2">
    <source>
        <dbReference type="Proteomes" id="UP001060012"/>
    </source>
</evidence>
<dbReference type="GO" id="GO:0016829">
    <property type="term" value="F:lyase activity"/>
    <property type="evidence" value="ECO:0007669"/>
    <property type="project" value="UniProtKB-KW"/>
</dbReference>